<keyword evidence="3 6" id="KW-0812">Transmembrane</keyword>
<evidence type="ECO:0000256" key="2">
    <source>
        <dbReference type="ARBA" id="ARBA00022475"/>
    </source>
</evidence>
<evidence type="ECO:0000256" key="3">
    <source>
        <dbReference type="ARBA" id="ARBA00022692"/>
    </source>
</evidence>
<dbReference type="PANTHER" id="PTHR30619:SF1">
    <property type="entry name" value="RECOMBINATION PROTEIN 2"/>
    <property type="match status" value="1"/>
</dbReference>
<dbReference type="PANTHER" id="PTHR30619">
    <property type="entry name" value="DNA INTERNALIZATION/COMPETENCE PROTEIN COMEC/REC2"/>
    <property type="match status" value="1"/>
</dbReference>
<dbReference type="Gene3D" id="3.60.15.10">
    <property type="entry name" value="Ribonuclease Z/Hydroxyacylglutathione hydrolase-like"/>
    <property type="match status" value="1"/>
</dbReference>
<feature type="transmembrane region" description="Helical" evidence="6">
    <location>
        <begin position="331"/>
        <end position="349"/>
    </location>
</feature>
<organism evidence="9 10">
    <name type="scientific">Gulosibacter molinativorax</name>
    <dbReference type="NCBI Taxonomy" id="256821"/>
    <lineage>
        <taxon>Bacteria</taxon>
        <taxon>Bacillati</taxon>
        <taxon>Actinomycetota</taxon>
        <taxon>Actinomycetes</taxon>
        <taxon>Micrococcales</taxon>
        <taxon>Microbacteriaceae</taxon>
        <taxon>Gulosibacter</taxon>
    </lineage>
</organism>
<keyword evidence="10" id="KW-1185">Reference proteome</keyword>
<name>A0ABT7C8U4_9MICO</name>
<dbReference type="InterPro" id="IPR036866">
    <property type="entry name" value="RibonucZ/Hydroxyglut_hydro"/>
</dbReference>
<reference evidence="9" key="2">
    <citation type="journal article" date="2022" name="Sci. Rep.">
        <title>In silico prediction of the enzymes involved in the degradation of the herbicide molinate by Gulosibacter molinativorax ON4T.</title>
        <authorList>
            <person name="Lopes A.R."/>
            <person name="Bunin E."/>
            <person name="Viana A.T."/>
            <person name="Froufe H."/>
            <person name="Munoz-Merida A."/>
            <person name="Pinho D."/>
            <person name="Figueiredo J."/>
            <person name="Barroso C."/>
            <person name="Vaz-Moreira I."/>
            <person name="Bellanger X."/>
            <person name="Egas C."/>
            <person name="Nunes O.C."/>
        </authorList>
    </citation>
    <scope>NUCLEOTIDE SEQUENCE</scope>
    <source>
        <strain evidence="9">ON4</strain>
    </source>
</reference>
<proteinExistence type="predicted"/>
<evidence type="ECO:0000256" key="1">
    <source>
        <dbReference type="ARBA" id="ARBA00004651"/>
    </source>
</evidence>
<feature type="transmembrane region" description="Helical" evidence="6">
    <location>
        <begin position="232"/>
        <end position="253"/>
    </location>
</feature>
<feature type="transmembrane region" description="Helical" evidence="6">
    <location>
        <begin position="12"/>
        <end position="42"/>
    </location>
</feature>
<evidence type="ECO:0000256" key="4">
    <source>
        <dbReference type="ARBA" id="ARBA00022989"/>
    </source>
</evidence>
<evidence type="ECO:0000256" key="5">
    <source>
        <dbReference type="ARBA" id="ARBA00023136"/>
    </source>
</evidence>
<feature type="transmembrane region" description="Helical" evidence="6">
    <location>
        <begin position="265"/>
        <end position="298"/>
    </location>
</feature>
<keyword evidence="2" id="KW-1003">Cell membrane</keyword>
<dbReference type="Proteomes" id="UP001170379">
    <property type="component" value="Unassembled WGS sequence"/>
</dbReference>
<gene>
    <name evidence="9" type="ORF">C7K25_09685</name>
</gene>
<keyword evidence="5 6" id="KW-0472">Membrane</keyword>
<feature type="transmembrane region" description="Helical" evidence="6">
    <location>
        <begin position="305"/>
        <end position="325"/>
    </location>
</feature>
<feature type="transmembrane region" description="Helical" evidence="6">
    <location>
        <begin position="361"/>
        <end position="381"/>
    </location>
</feature>
<dbReference type="Pfam" id="PF00753">
    <property type="entry name" value="Lactamase_B"/>
    <property type="match status" value="1"/>
</dbReference>
<sequence length="766" mass="78985">MNAAPRQADWRLILPAVSAWCAGWVATEFLTAAAGIALGLLAATLVAVCFVRRAAWVAITCVLLAAAALVAASAAARGDSRVPEPVAVAIDGGERVTLDFVLAGLPREGAYGHRLPATLTAIDGVPATAPVLVFADLPEGSPGIGVAMRVTAALEPTSSGDDVVALAFAKGPVELVAGAHPVLEVGNHLRAKFIETARQLPGSGAMLVPGLAVGDESLVDDELDRAMKASSITHLTAVSGSNIAIIVVGVVGLGRLCGWSRPVRIAAAGFVLAGFVLLVTPQGSVIRAAAMAVIVLALEAVSRPVAGVPVLALAVIVLLVADPWLSHDYGFALSAAATGGLLIGTRPVAKWLELWLPPPIALLIAVPMVAQLACQPILLMLDATLPVYGVVANLLAAPAAPIATVVGLGACLIGAIAPPVGLAIAWVAWLPAQWIALIAETVDQLPAASVPWLAGPFGVLSWVALCVAVWLALRRRTPLPVRKALAVGLAFALLFATTQITLTNLRRPVDWRVVACDIGQGDALLVRSGDATVLIDTGEDTELLHACFAEFGIDRIDLLVLSHFDIDHSGAVGELRIPVTAAWLPDTEEARREPVTTLLEGAGIAVYFGARGDSLELGDLQWRVLSPKRSSDGGPSFAEGNDSSLTLLAEPTASCVASCLSLIVLGDLGESAQSPLLGEPVAADIVKVSHHGSRDQNAALYAEISAAVGLISVGEGNGYGHPTEDALGMLATSGTASFRTDTQGHLAVFGDRDNIQIWTSRSELSR</sequence>
<protein>
    <submittedName>
        <fullName evidence="9">DUF4131 domain-containing protein</fullName>
    </submittedName>
</protein>
<dbReference type="Pfam" id="PF03772">
    <property type="entry name" value="Competence"/>
    <property type="match status" value="1"/>
</dbReference>
<dbReference type="SUPFAM" id="SSF56281">
    <property type="entry name" value="Metallo-hydrolase/oxidoreductase"/>
    <property type="match status" value="1"/>
</dbReference>
<evidence type="ECO:0000313" key="9">
    <source>
        <dbReference type="EMBL" id="MDJ1371634.1"/>
    </source>
</evidence>
<dbReference type="EMBL" id="PXVD01000014">
    <property type="protein sequence ID" value="MDJ1371634.1"/>
    <property type="molecule type" value="Genomic_DNA"/>
</dbReference>
<feature type="transmembrane region" description="Helical" evidence="6">
    <location>
        <begin position="485"/>
        <end position="502"/>
    </location>
</feature>
<evidence type="ECO:0000259" key="7">
    <source>
        <dbReference type="Pfam" id="PF00753"/>
    </source>
</evidence>
<keyword evidence="4 6" id="KW-1133">Transmembrane helix</keyword>
<dbReference type="NCBIfam" id="TIGR00360">
    <property type="entry name" value="ComEC_N-term"/>
    <property type="match status" value="1"/>
</dbReference>
<feature type="domain" description="Metallo-beta-lactamase" evidence="7">
    <location>
        <begin position="519"/>
        <end position="578"/>
    </location>
</feature>
<feature type="domain" description="ComEC/Rec2-related protein" evidence="8">
    <location>
        <begin position="211"/>
        <end position="473"/>
    </location>
</feature>
<reference evidence="9" key="1">
    <citation type="submission" date="2018-03" db="EMBL/GenBank/DDBJ databases">
        <authorList>
            <person name="Nunes O.C."/>
            <person name="Lopes A.R."/>
            <person name="Froufe H."/>
            <person name="Munoz-Merida A."/>
            <person name="Barroso C."/>
            <person name="Egas C."/>
        </authorList>
    </citation>
    <scope>NUCLEOTIDE SEQUENCE</scope>
    <source>
        <strain evidence="9">ON4</strain>
    </source>
</reference>
<accession>A0ABT7C8U4</accession>
<comment type="caution">
    <text evidence="9">The sequence shown here is derived from an EMBL/GenBank/DDBJ whole genome shotgun (WGS) entry which is preliminary data.</text>
</comment>
<evidence type="ECO:0000313" key="10">
    <source>
        <dbReference type="Proteomes" id="UP001170379"/>
    </source>
</evidence>
<dbReference type="InterPro" id="IPR001279">
    <property type="entry name" value="Metallo-B-lactamas"/>
</dbReference>
<feature type="transmembrane region" description="Helical" evidence="6">
    <location>
        <begin position="54"/>
        <end position="76"/>
    </location>
</feature>
<evidence type="ECO:0000256" key="6">
    <source>
        <dbReference type="SAM" id="Phobius"/>
    </source>
</evidence>
<feature type="transmembrane region" description="Helical" evidence="6">
    <location>
        <begin position="451"/>
        <end position="473"/>
    </location>
</feature>
<dbReference type="InterPro" id="IPR004477">
    <property type="entry name" value="ComEC_N"/>
</dbReference>
<dbReference type="InterPro" id="IPR052159">
    <property type="entry name" value="Competence_DNA_uptake"/>
</dbReference>
<comment type="subcellular location">
    <subcellularLocation>
        <location evidence="1">Cell membrane</location>
        <topology evidence="1">Multi-pass membrane protein</topology>
    </subcellularLocation>
</comment>
<evidence type="ECO:0000259" key="8">
    <source>
        <dbReference type="Pfam" id="PF03772"/>
    </source>
</evidence>